<dbReference type="AlphaFoldDB" id="A0A7K1U5R7"/>
<evidence type="ECO:0000259" key="2">
    <source>
        <dbReference type="Pfam" id="PF06580"/>
    </source>
</evidence>
<protein>
    <recommendedName>
        <fullName evidence="2">Signal transduction histidine kinase internal region domain-containing protein</fullName>
    </recommendedName>
</protein>
<dbReference type="SUPFAM" id="SSF55874">
    <property type="entry name" value="ATPase domain of HSP90 chaperone/DNA topoisomerase II/histidine kinase"/>
    <property type="match status" value="1"/>
</dbReference>
<sequence length="499" mass="58166">MNQIRKTELSIATGIFLLLIFFLLYRSISYNVFELQHEYGYKFGRYHQVFDYYKHYLLPLMAHITVVYLAFLAVHLWIIPYYYEEERWKMGSLFLAIVTGVVFLTIMIASTWYNGYLFGVYKTVQGVHTHCAKSAFIITIFYATLYALYYAGRHLFLIHLYPKVLSSPWFRQTRTELVCIAVIIVMLTSTGFRHHEVMGLLFFTSTYLGAMYLVLMYIILPKYYNRLTIRQLTLRVALINLSAFLLMLPYSVVMDHPGGAMIVMSIITYFITLLLLYPLTIWMYRIRHAHTDTILGLQKALNKSETGLDFLRWQINPHFLFNALNTLYGTALQEKAGATSEGIQKLGDMMRFMLHDNLLEKISLSKEIAYLENYISLQRLRTQASPDILIEVNINDEHCEHEIAPMLLIPFVENAFKHGVSLRHKSRIILSLSCTPEKIYFDISNTVHSNRGSEVEKESMGIGLHNVQQRLALLYPHRHELNIRETTTEFFVHLTIEIV</sequence>
<accession>A0A7K1U5R7</accession>
<comment type="caution">
    <text evidence="3">The sequence shown here is derived from an EMBL/GenBank/DDBJ whole genome shotgun (WGS) entry which is preliminary data.</text>
</comment>
<organism evidence="3 4">
    <name type="scientific">Chitinophaga tropicalis</name>
    <dbReference type="NCBI Taxonomy" id="2683588"/>
    <lineage>
        <taxon>Bacteria</taxon>
        <taxon>Pseudomonadati</taxon>
        <taxon>Bacteroidota</taxon>
        <taxon>Chitinophagia</taxon>
        <taxon>Chitinophagales</taxon>
        <taxon>Chitinophagaceae</taxon>
        <taxon>Chitinophaga</taxon>
    </lineage>
</organism>
<keyword evidence="1" id="KW-1133">Transmembrane helix</keyword>
<feature type="transmembrane region" description="Helical" evidence="1">
    <location>
        <begin position="91"/>
        <end position="113"/>
    </location>
</feature>
<dbReference type="PANTHER" id="PTHR34220:SF7">
    <property type="entry name" value="SENSOR HISTIDINE KINASE YPDA"/>
    <property type="match status" value="1"/>
</dbReference>
<gene>
    <name evidence="3" type="ORF">GO493_15690</name>
</gene>
<dbReference type="Gene3D" id="3.30.565.10">
    <property type="entry name" value="Histidine kinase-like ATPase, C-terminal domain"/>
    <property type="match status" value="1"/>
</dbReference>
<dbReference type="EMBL" id="WRXN01000006">
    <property type="protein sequence ID" value="MVT09712.1"/>
    <property type="molecule type" value="Genomic_DNA"/>
</dbReference>
<dbReference type="GO" id="GO:0000155">
    <property type="term" value="F:phosphorelay sensor kinase activity"/>
    <property type="evidence" value="ECO:0007669"/>
    <property type="project" value="InterPro"/>
</dbReference>
<feature type="transmembrane region" description="Helical" evidence="1">
    <location>
        <begin position="173"/>
        <end position="192"/>
    </location>
</feature>
<evidence type="ECO:0000256" key="1">
    <source>
        <dbReference type="SAM" id="Phobius"/>
    </source>
</evidence>
<reference evidence="3 4" key="1">
    <citation type="submission" date="2019-12" db="EMBL/GenBank/DDBJ databases">
        <title>Chitinophaga sp. strain ysch24 (GDMCC 1.1355), whole genome shotgun sequence.</title>
        <authorList>
            <person name="Zhang X."/>
        </authorList>
    </citation>
    <scope>NUCLEOTIDE SEQUENCE [LARGE SCALE GENOMIC DNA]</scope>
    <source>
        <strain evidence="4">ysch24</strain>
    </source>
</reference>
<dbReference type="InterPro" id="IPR036890">
    <property type="entry name" value="HATPase_C_sf"/>
</dbReference>
<name>A0A7K1U5R7_9BACT</name>
<keyword evidence="1" id="KW-0812">Transmembrane</keyword>
<feature type="domain" description="Signal transduction histidine kinase internal region" evidence="2">
    <location>
        <begin position="308"/>
        <end position="383"/>
    </location>
</feature>
<feature type="transmembrane region" description="Helical" evidence="1">
    <location>
        <begin position="133"/>
        <end position="152"/>
    </location>
</feature>
<dbReference type="Pfam" id="PF06580">
    <property type="entry name" value="His_kinase"/>
    <property type="match status" value="1"/>
</dbReference>
<feature type="transmembrane region" description="Helical" evidence="1">
    <location>
        <begin position="56"/>
        <end position="79"/>
    </location>
</feature>
<keyword evidence="1" id="KW-0472">Membrane</keyword>
<proteinExistence type="predicted"/>
<feature type="transmembrane region" description="Helical" evidence="1">
    <location>
        <begin position="9"/>
        <end position="28"/>
    </location>
</feature>
<evidence type="ECO:0000313" key="4">
    <source>
        <dbReference type="Proteomes" id="UP000461730"/>
    </source>
</evidence>
<keyword evidence="4" id="KW-1185">Reference proteome</keyword>
<evidence type="ECO:0000313" key="3">
    <source>
        <dbReference type="EMBL" id="MVT09712.1"/>
    </source>
</evidence>
<dbReference type="InterPro" id="IPR010559">
    <property type="entry name" value="Sig_transdc_His_kin_internal"/>
</dbReference>
<dbReference type="GO" id="GO:0016020">
    <property type="term" value="C:membrane"/>
    <property type="evidence" value="ECO:0007669"/>
    <property type="project" value="InterPro"/>
</dbReference>
<feature type="transmembrane region" description="Helical" evidence="1">
    <location>
        <begin position="258"/>
        <end position="277"/>
    </location>
</feature>
<dbReference type="InterPro" id="IPR050640">
    <property type="entry name" value="Bact_2-comp_sensor_kinase"/>
</dbReference>
<dbReference type="RefSeq" id="WP_157307153.1">
    <property type="nucleotide sequence ID" value="NZ_WRXN01000006.1"/>
</dbReference>
<dbReference type="Proteomes" id="UP000461730">
    <property type="component" value="Unassembled WGS sequence"/>
</dbReference>
<dbReference type="PANTHER" id="PTHR34220">
    <property type="entry name" value="SENSOR HISTIDINE KINASE YPDA"/>
    <property type="match status" value="1"/>
</dbReference>
<feature type="transmembrane region" description="Helical" evidence="1">
    <location>
        <begin position="232"/>
        <end position="252"/>
    </location>
</feature>
<feature type="transmembrane region" description="Helical" evidence="1">
    <location>
        <begin position="198"/>
        <end position="220"/>
    </location>
</feature>